<keyword evidence="1" id="KW-0238">DNA-binding</keyword>
<dbReference type="PROSITE" id="PS50943">
    <property type="entry name" value="HTH_CROC1"/>
    <property type="match status" value="1"/>
</dbReference>
<dbReference type="RefSeq" id="WP_188909320.1">
    <property type="nucleotide sequence ID" value="NZ_BMMF01000002.1"/>
</dbReference>
<sequence length="119" mass="12826">MTRSPTEIDREIGQRIRLARKQAKLSQSELGQAIGVTYQQVQKYENGTDRVAASRLVQIAAVLEQPASALLGGVEQGQARLMDEDAIALVALFNEIKRPALRGAALQTVKSLVAAGNEV</sequence>
<accession>A0A917Q4F5</accession>
<proteinExistence type="predicted"/>
<evidence type="ECO:0000313" key="3">
    <source>
        <dbReference type="EMBL" id="GGK21707.1"/>
    </source>
</evidence>
<dbReference type="Proteomes" id="UP000600449">
    <property type="component" value="Unassembled WGS sequence"/>
</dbReference>
<reference evidence="3 4" key="1">
    <citation type="journal article" date="2014" name="Int. J. Syst. Evol. Microbiol.">
        <title>Complete genome sequence of Corynebacterium casei LMG S-19264T (=DSM 44701T), isolated from a smear-ripened cheese.</title>
        <authorList>
            <consortium name="US DOE Joint Genome Institute (JGI-PGF)"/>
            <person name="Walter F."/>
            <person name="Albersmeier A."/>
            <person name="Kalinowski J."/>
            <person name="Ruckert C."/>
        </authorList>
    </citation>
    <scope>NUCLEOTIDE SEQUENCE [LARGE SCALE GENOMIC DNA]</scope>
    <source>
        <strain evidence="3 4">CGMCC 1.9161</strain>
    </source>
</reference>
<protein>
    <submittedName>
        <fullName evidence="3">Transcriptional regulator</fullName>
    </submittedName>
</protein>
<dbReference type="GO" id="GO:0003677">
    <property type="term" value="F:DNA binding"/>
    <property type="evidence" value="ECO:0007669"/>
    <property type="project" value="UniProtKB-KW"/>
</dbReference>
<evidence type="ECO:0000256" key="1">
    <source>
        <dbReference type="ARBA" id="ARBA00023125"/>
    </source>
</evidence>
<dbReference type="Pfam" id="PF01381">
    <property type="entry name" value="HTH_3"/>
    <property type="match status" value="1"/>
</dbReference>
<evidence type="ECO:0000313" key="4">
    <source>
        <dbReference type="Proteomes" id="UP000600449"/>
    </source>
</evidence>
<dbReference type="Gene3D" id="1.10.260.40">
    <property type="entry name" value="lambda repressor-like DNA-binding domains"/>
    <property type="match status" value="1"/>
</dbReference>
<evidence type="ECO:0000259" key="2">
    <source>
        <dbReference type="PROSITE" id="PS50943"/>
    </source>
</evidence>
<dbReference type="CDD" id="cd00093">
    <property type="entry name" value="HTH_XRE"/>
    <property type="match status" value="1"/>
</dbReference>
<dbReference type="InterPro" id="IPR001387">
    <property type="entry name" value="Cro/C1-type_HTH"/>
</dbReference>
<name>A0A917Q4F5_9HYPH</name>
<organism evidence="3 4">
    <name type="scientific">Salinarimonas ramus</name>
    <dbReference type="NCBI Taxonomy" id="690164"/>
    <lineage>
        <taxon>Bacteria</taxon>
        <taxon>Pseudomonadati</taxon>
        <taxon>Pseudomonadota</taxon>
        <taxon>Alphaproteobacteria</taxon>
        <taxon>Hyphomicrobiales</taxon>
        <taxon>Salinarimonadaceae</taxon>
        <taxon>Salinarimonas</taxon>
    </lineage>
</organism>
<dbReference type="SMART" id="SM00530">
    <property type="entry name" value="HTH_XRE"/>
    <property type="match status" value="1"/>
</dbReference>
<dbReference type="InterPro" id="IPR010982">
    <property type="entry name" value="Lambda_DNA-bd_dom_sf"/>
</dbReference>
<dbReference type="EMBL" id="BMMF01000002">
    <property type="protein sequence ID" value="GGK21707.1"/>
    <property type="molecule type" value="Genomic_DNA"/>
</dbReference>
<feature type="domain" description="HTH cro/C1-type" evidence="2">
    <location>
        <begin position="16"/>
        <end position="70"/>
    </location>
</feature>
<comment type="caution">
    <text evidence="3">The sequence shown here is derived from an EMBL/GenBank/DDBJ whole genome shotgun (WGS) entry which is preliminary data.</text>
</comment>
<gene>
    <name evidence="3" type="ORF">GCM10011322_05500</name>
</gene>
<dbReference type="SUPFAM" id="SSF47413">
    <property type="entry name" value="lambda repressor-like DNA-binding domains"/>
    <property type="match status" value="1"/>
</dbReference>
<dbReference type="PANTHER" id="PTHR46558">
    <property type="entry name" value="TRACRIPTIONAL REGULATORY PROTEIN-RELATED-RELATED"/>
    <property type="match status" value="1"/>
</dbReference>
<dbReference type="AlphaFoldDB" id="A0A917Q4F5"/>
<dbReference type="PANTHER" id="PTHR46558:SF4">
    <property type="entry name" value="DNA-BIDING PHAGE PROTEIN"/>
    <property type="match status" value="1"/>
</dbReference>
<keyword evidence="4" id="KW-1185">Reference proteome</keyword>